<keyword evidence="2" id="KW-1185">Reference proteome</keyword>
<reference evidence="1 2" key="1">
    <citation type="journal article" date="2018" name="Sci. Adv.">
        <title>Multi-heme cytochromes provide a pathway for survival in energy-limited environments.</title>
        <authorList>
            <person name="Deng X."/>
            <person name="Dohmae N."/>
            <person name="Nealson K.H."/>
            <person name="Hashimoto K."/>
            <person name="Okamoto A."/>
        </authorList>
    </citation>
    <scope>NUCLEOTIDE SEQUENCE [LARGE SCALE GENOMIC DNA]</scope>
    <source>
        <strain evidence="1 2">IS5</strain>
    </source>
</reference>
<sequence>MFGGPGRVCYDVWNRGVTMYRIIAALVLVLVLAVPTHAENTGDVLLQCVTLKWDAGKTYPPQVKVEAWVFGKSVATGLLDQKNSIFEFEFEDGFVVAKGKVSASFVAYDGKGKLKLESMEAGCDFSGSFPLKPRHLADFEFEAKFDY</sequence>
<protein>
    <submittedName>
        <fullName evidence="1">Uncharacterized protein</fullName>
    </submittedName>
</protein>
<name>A0A2Z6B0R3_9BACT</name>
<proteinExistence type="predicted"/>
<organism evidence="1 2">
    <name type="scientific">Desulfovibrio ferrophilus</name>
    <dbReference type="NCBI Taxonomy" id="241368"/>
    <lineage>
        <taxon>Bacteria</taxon>
        <taxon>Pseudomonadati</taxon>
        <taxon>Thermodesulfobacteriota</taxon>
        <taxon>Desulfovibrionia</taxon>
        <taxon>Desulfovibrionales</taxon>
        <taxon>Desulfovibrionaceae</taxon>
        <taxon>Desulfovibrio</taxon>
    </lineage>
</organism>
<dbReference type="KEGG" id="dfl:DFE_2366"/>
<dbReference type="Proteomes" id="UP000269883">
    <property type="component" value="Chromosome"/>
</dbReference>
<gene>
    <name evidence="1" type="ORF">DFE_2366</name>
</gene>
<evidence type="ECO:0000313" key="2">
    <source>
        <dbReference type="Proteomes" id="UP000269883"/>
    </source>
</evidence>
<dbReference type="AlphaFoldDB" id="A0A2Z6B0R3"/>
<accession>A0A2Z6B0R3</accession>
<dbReference type="EMBL" id="AP017378">
    <property type="protein sequence ID" value="BBD09092.1"/>
    <property type="molecule type" value="Genomic_DNA"/>
</dbReference>
<evidence type="ECO:0000313" key="1">
    <source>
        <dbReference type="EMBL" id="BBD09092.1"/>
    </source>
</evidence>